<organism evidence="2 3">
    <name type="scientific">Paenibacillus tritici</name>
    <dbReference type="NCBI Taxonomy" id="1873425"/>
    <lineage>
        <taxon>Bacteria</taxon>
        <taxon>Bacillati</taxon>
        <taxon>Bacillota</taxon>
        <taxon>Bacilli</taxon>
        <taxon>Bacillales</taxon>
        <taxon>Paenibacillaceae</taxon>
        <taxon>Paenibacillus</taxon>
    </lineage>
</organism>
<dbReference type="InterPro" id="IPR016181">
    <property type="entry name" value="Acyl_CoA_acyltransferase"/>
</dbReference>
<proteinExistence type="predicted"/>
<feature type="domain" description="N-acetyltransferase" evidence="1">
    <location>
        <begin position="10"/>
        <end position="149"/>
    </location>
</feature>
<dbReference type="InterPro" id="IPR000182">
    <property type="entry name" value="GNAT_dom"/>
</dbReference>
<name>A0ABX2DI86_9BACL</name>
<reference evidence="2 3" key="1">
    <citation type="submission" date="2020-05" db="EMBL/GenBank/DDBJ databases">
        <title>Paenibacillus glebae, sp. nov., Paenibacillus humi sp. nov., Paenibacillus pedi sp. nov., Paenibacillus terrestris sp. nov. and Paenibacillus terricola sp. nov., isolated from a forest top soil sample.</title>
        <authorList>
            <person name="Qi S."/>
            <person name="Carlier A."/>
            <person name="Cnockaert M."/>
            <person name="Vandamme P."/>
        </authorList>
    </citation>
    <scope>NUCLEOTIDE SEQUENCE [LARGE SCALE GENOMIC DNA]</scope>
    <source>
        <strain evidence="2 3">LMG 29502</strain>
    </source>
</reference>
<gene>
    <name evidence="2" type="ORF">HQN87_02995</name>
</gene>
<evidence type="ECO:0000313" key="2">
    <source>
        <dbReference type="EMBL" id="NQX44287.1"/>
    </source>
</evidence>
<comment type="caution">
    <text evidence="2">The sequence shown here is derived from an EMBL/GenBank/DDBJ whole genome shotgun (WGS) entry which is preliminary data.</text>
</comment>
<dbReference type="EMBL" id="JABMKX010000001">
    <property type="protein sequence ID" value="NQX44287.1"/>
    <property type="molecule type" value="Genomic_DNA"/>
</dbReference>
<dbReference type="PROSITE" id="PS51186">
    <property type="entry name" value="GNAT"/>
    <property type="match status" value="1"/>
</dbReference>
<protein>
    <submittedName>
        <fullName evidence="2">GNAT family N-acetyltransferase</fullName>
    </submittedName>
</protein>
<dbReference type="Proteomes" id="UP000711047">
    <property type="component" value="Unassembled WGS sequence"/>
</dbReference>
<dbReference type="Gene3D" id="3.40.630.30">
    <property type="match status" value="1"/>
</dbReference>
<accession>A0ABX2DI86</accession>
<keyword evidence="3" id="KW-1185">Reference proteome</keyword>
<evidence type="ECO:0000313" key="3">
    <source>
        <dbReference type="Proteomes" id="UP000711047"/>
    </source>
</evidence>
<dbReference type="Pfam" id="PF13673">
    <property type="entry name" value="Acetyltransf_10"/>
    <property type="match status" value="1"/>
</dbReference>
<dbReference type="CDD" id="cd04301">
    <property type="entry name" value="NAT_SF"/>
    <property type="match status" value="1"/>
</dbReference>
<evidence type="ECO:0000259" key="1">
    <source>
        <dbReference type="PROSITE" id="PS51186"/>
    </source>
</evidence>
<dbReference type="SUPFAM" id="SSF55729">
    <property type="entry name" value="Acyl-CoA N-acyltransferases (Nat)"/>
    <property type="match status" value="1"/>
</dbReference>
<dbReference type="RefSeq" id="WP_173127443.1">
    <property type="nucleotide sequence ID" value="NZ_JABMKX010000001.1"/>
</dbReference>
<sequence length="156" mass="17379">MKKTLHSSNLIIRNAVFDDIGLLRDVYRRASLTVEEDRDLFAAHPEWLVWDDKMLPFTRVAVVNGRIAGFASACPVNGCLELEDLFTDPEWMRQGVAMALIKDIARRGARIEVTASPRAVRLYEAAGFIANGFANTEGGPAPRMYLDVTRAGLDRN</sequence>